<sequence length="153" mass="16711">MLPADMIEQIKSLIQPVLEQEAAELVDLVYRLESGRNVLRLLVDKPKGVTLDDCARINKAIGNALDNSGLITQSFVIEVNSPGLDRLLTKRGDFDKKIGENLKLTIKNSAGATDTVIAQLKSVTDSAIIIVVKDSERSILFTDIIKAKAEIKP</sequence>
<dbReference type="InterPro" id="IPR003728">
    <property type="entry name" value="Ribosome_maturation_RimP"/>
</dbReference>
<dbReference type="GO" id="GO:0005829">
    <property type="term" value="C:cytosol"/>
    <property type="evidence" value="ECO:0007669"/>
    <property type="project" value="TreeGrafter"/>
</dbReference>
<keyword evidence="1 3" id="KW-0963">Cytoplasm</keyword>
<comment type="caution">
    <text evidence="5">The sequence shown here is derived from an EMBL/GenBank/DDBJ whole genome shotgun (WGS) entry which is preliminary data.</text>
</comment>
<feature type="domain" description="Ribosome maturation factor RimP N-terminal" evidence="4">
    <location>
        <begin position="13"/>
        <end position="85"/>
    </location>
</feature>
<organism evidence="5 6">
    <name type="scientific">Candidatus Taenaricola geysiri</name>
    <dbReference type="NCBI Taxonomy" id="1974752"/>
    <lineage>
        <taxon>Bacteria</taxon>
        <taxon>Pseudomonadati</taxon>
        <taxon>Candidatus Omnitrophota</taxon>
        <taxon>Candidatus Taenaricola</taxon>
    </lineage>
</organism>
<protein>
    <recommendedName>
        <fullName evidence="3">Ribosome maturation factor RimP</fullName>
    </recommendedName>
</protein>
<dbReference type="Pfam" id="PF02576">
    <property type="entry name" value="RimP_N"/>
    <property type="match status" value="1"/>
</dbReference>
<evidence type="ECO:0000259" key="4">
    <source>
        <dbReference type="Pfam" id="PF02576"/>
    </source>
</evidence>
<dbReference type="PANTHER" id="PTHR33867:SF1">
    <property type="entry name" value="RIBOSOME MATURATION FACTOR RIMP"/>
    <property type="match status" value="1"/>
</dbReference>
<comment type="similarity">
    <text evidence="3">Belongs to the RimP family.</text>
</comment>
<dbReference type="Gene3D" id="3.30.300.70">
    <property type="entry name" value="RimP-like superfamily, N-terminal"/>
    <property type="match status" value="1"/>
</dbReference>
<accession>A0A2J0LF71</accession>
<dbReference type="SUPFAM" id="SSF75420">
    <property type="entry name" value="YhbC-like, N-terminal domain"/>
    <property type="match status" value="1"/>
</dbReference>
<comment type="function">
    <text evidence="3">Required for maturation of 30S ribosomal subunits.</text>
</comment>
<dbReference type="EMBL" id="PFGP01000066">
    <property type="protein sequence ID" value="PIW66498.1"/>
    <property type="molecule type" value="Genomic_DNA"/>
</dbReference>
<comment type="subcellular location">
    <subcellularLocation>
        <location evidence="3">Cytoplasm</location>
    </subcellularLocation>
</comment>
<dbReference type="PANTHER" id="PTHR33867">
    <property type="entry name" value="RIBOSOME MATURATION FACTOR RIMP"/>
    <property type="match status" value="1"/>
</dbReference>
<keyword evidence="2 3" id="KW-0690">Ribosome biogenesis</keyword>
<dbReference type="Proteomes" id="UP000231267">
    <property type="component" value="Unassembled WGS sequence"/>
</dbReference>
<name>A0A2J0LF71_9BACT</name>
<evidence type="ECO:0000256" key="2">
    <source>
        <dbReference type="ARBA" id="ARBA00022517"/>
    </source>
</evidence>
<evidence type="ECO:0000313" key="6">
    <source>
        <dbReference type="Proteomes" id="UP000231267"/>
    </source>
</evidence>
<dbReference type="InterPro" id="IPR035956">
    <property type="entry name" value="RimP_N_sf"/>
</dbReference>
<dbReference type="AlphaFoldDB" id="A0A2J0LF71"/>
<evidence type="ECO:0000313" key="5">
    <source>
        <dbReference type="EMBL" id="PIW66498.1"/>
    </source>
</evidence>
<proteinExistence type="inferred from homology"/>
<dbReference type="InterPro" id="IPR028989">
    <property type="entry name" value="RimP_N"/>
</dbReference>
<gene>
    <name evidence="3" type="primary">rimP</name>
    <name evidence="5" type="ORF">COW11_02925</name>
</gene>
<reference evidence="5 6" key="1">
    <citation type="submission" date="2017-09" db="EMBL/GenBank/DDBJ databases">
        <title>Depth-based differentiation of microbial function through sediment-hosted aquifers and enrichment of novel symbionts in the deep terrestrial subsurface.</title>
        <authorList>
            <person name="Probst A.J."/>
            <person name="Ladd B."/>
            <person name="Jarett J.K."/>
            <person name="Geller-Mcgrath D.E."/>
            <person name="Sieber C.M."/>
            <person name="Emerson J.B."/>
            <person name="Anantharaman K."/>
            <person name="Thomas B.C."/>
            <person name="Malmstrom R."/>
            <person name="Stieglmeier M."/>
            <person name="Klingl A."/>
            <person name="Woyke T."/>
            <person name="Ryan C.M."/>
            <person name="Banfield J.F."/>
        </authorList>
    </citation>
    <scope>NUCLEOTIDE SEQUENCE [LARGE SCALE GENOMIC DNA]</scope>
    <source>
        <strain evidence="5">CG12_big_fil_rev_8_21_14_0_65_43_15</strain>
    </source>
</reference>
<dbReference type="GO" id="GO:0006412">
    <property type="term" value="P:translation"/>
    <property type="evidence" value="ECO:0007669"/>
    <property type="project" value="TreeGrafter"/>
</dbReference>
<dbReference type="GO" id="GO:0000028">
    <property type="term" value="P:ribosomal small subunit assembly"/>
    <property type="evidence" value="ECO:0007669"/>
    <property type="project" value="TreeGrafter"/>
</dbReference>
<evidence type="ECO:0000256" key="1">
    <source>
        <dbReference type="ARBA" id="ARBA00022490"/>
    </source>
</evidence>
<dbReference type="HAMAP" id="MF_01077">
    <property type="entry name" value="RimP"/>
    <property type="match status" value="1"/>
</dbReference>
<evidence type="ECO:0000256" key="3">
    <source>
        <dbReference type="HAMAP-Rule" id="MF_01077"/>
    </source>
</evidence>